<comment type="similarity">
    <text evidence="4">Belongs to the metallo-dependent hydrolases superfamily. MTA/SAH deaminase family.</text>
</comment>
<dbReference type="CDD" id="cd01298">
    <property type="entry name" value="ATZ_TRZ_like"/>
    <property type="match status" value="1"/>
</dbReference>
<dbReference type="AlphaFoldDB" id="A0A7D5GCK7"/>
<comment type="cofactor">
    <cofactor evidence="4">
        <name>Zn(2+)</name>
        <dbReference type="ChEBI" id="CHEBI:29105"/>
    </cofactor>
    <text evidence="4">Binds 1 zinc ion per subunit.</text>
</comment>
<sequence length="444" mass="46870">MSTLAVAGGRVLLPHRDDETRSSRASDHSIAEADVLVDADSGEVLDVGPDLVDSADETLDASGGLVIPGLVNAHGHAAMTLLRGYADDKPLEAWLQEDIWPAEAELAAEDVAAGTRLAAVEMIRSGTTAFADMYFHVGEVVEAVREAGLRARVGHGVVTVGKDEKAARADFAESLSVAEEFDGAADGRVRTAVMPHAPHTVGTEYFEEFVPQAREAGIPLHFHLNETEAYLDPVEEEAGVRPTEYADDLGLLAEDTWVAHGVHLDAGEIERLAETGTTVAHCPASNMKLASGMAPIQDLLDAGVNVALGTDGAASNNDLDMFDELRDAAMLGKLAADDAEAVDADAAVRMATEGGAEALGFDAGRIETGAKADLAVVDLEAPHLTPQHDLVSHLAYAARGSDVRHTVCDGEVLMRDREVLTLDEEAVRERAEEAARELVARAEG</sequence>
<evidence type="ECO:0000313" key="6">
    <source>
        <dbReference type="EMBL" id="QLG28306.1"/>
    </source>
</evidence>
<comment type="function">
    <text evidence="4">Catalyzes the deamination of 5-methylthioadenosine and S-adenosyl-L-homocysteine into 5-methylthioinosine and S-inosyl-L-homocysteine, respectively. Is also able to deaminate adenosine.</text>
</comment>
<dbReference type="RefSeq" id="WP_179169881.1">
    <property type="nucleotide sequence ID" value="NZ_CP058529.1"/>
</dbReference>
<feature type="binding site" evidence="4">
    <location>
        <position position="226"/>
    </location>
    <ligand>
        <name>substrate</name>
    </ligand>
</feature>
<dbReference type="HAMAP" id="MF_01281">
    <property type="entry name" value="MTA_SAH_deamin"/>
    <property type="match status" value="1"/>
</dbReference>
<dbReference type="SUPFAM" id="SSF51556">
    <property type="entry name" value="Metallo-dependent hydrolases"/>
    <property type="match status" value="1"/>
</dbReference>
<evidence type="ECO:0000256" key="1">
    <source>
        <dbReference type="ARBA" id="ARBA00022723"/>
    </source>
</evidence>
<dbReference type="InterPro" id="IPR023512">
    <property type="entry name" value="Deaminase_MtaD/DadD"/>
</dbReference>
<feature type="binding site" evidence="4">
    <location>
        <position position="103"/>
    </location>
    <ligand>
        <name>substrate</name>
    </ligand>
</feature>
<feature type="binding site" evidence="4">
    <location>
        <position position="196"/>
    </location>
    <ligand>
        <name>substrate</name>
    </ligand>
</feature>
<evidence type="ECO:0000256" key="2">
    <source>
        <dbReference type="ARBA" id="ARBA00022801"/>
    </source>
</evidence>
<dbReference type="EC" id="3.5.4.31" evidence="4"/>
<keyword evidence="2 4" id="KW-0378">Hydrolase</keyword>
<dbReference type="PANTHER" id="PTHR43794:SF11">
    <property type="entry name" value="AMIDOHYDROLASE-RELATED DOMAIN-CONTAINING PROTEIN"/>
    <property type="match status" value="1"/>
</dbReference>
<dbReference type="InterPro" id="IPR032466">
    <property type="entry name" value="Metal_Hydrolase"/>
</dbReference>
<dbReference type="Gene3D" id="2.30.40.10">
    <property type="entry name" value="Urease, subunit C, domain 1"/>
    <property type="match status" value="1"/>
</dbReference>
<gene>
    <name evidence="4" type="primary">mtaD</name>
    <name evidence="6" type="ORF">HUG10_12455</name>
</gene>
<evidence type="ECO:0000259" key="5">
    <source>
        <dbReference type="Pfam" id="PF01979"/>
    </source>
</evidence>
<protein>
    <recommendedName>
        <fullName evidence="4">5-methylthioadenosine/S-adenosylhomocysteine deaminase</fullName>
        <shortName evidence="4">MTA/SAH deaminase</shortName>
        <ecNumber evidence="4">3.5.4.28</ecNumber>
        <ecNumber evidence="4">3.5.4.31</ecNumber>
    </recommendedName>
</protein>
<dbReference type="Gene3D" id="3.20.20.140">
    <property type="entry name" value="Metal-dependent hydrolases"/>
    <property type="match status" value="1"/>
</dbReference>
<evidence type="ECO:0000256" key="4">
    <source>
        <dbReference type="HAMAP-Rule" id="MF_01281"/>
    </source>
</evidence>
<dbReference type="FunFam" id="3.20.20.140:FF:000014">
    <property type="entry name" value="5-methylthioadenosine/S-adenosylhomocysteine deaminase"/>
    <property type="match status" value="1"/>
</dbReference>
<comment type="catalytic activity">
    <reaction evidence="4">
        <text>S-methyl-5'-thioadenosine + H2O + H(+) = S-methyl-5'-thioinosine + NH4(+)</text>
        <dbReference type="Rhea" id="RHEA:25025"/>
        <dbReference type="ChEBI" id="CHEBI:15377"/>
        <dbReference type="ChEBI" id="CHEBI:15378"/>
        <dbReference type="ChEBI" id="CHEBI:17509"/>
        <dbReference type="ChEBI" id="CHEBI:28938"/>
        <dbReference type="ChEBI" id="CHEBI:48595"/>
        <dbReference type="EC" id="3.5.4.31"/>
    </reaction>
</comment>
<evidence type="ECO:0000313" key="7">
    <source>
        <dbReference type="Proteomes" id="UP000509750"/>
    </source>
</evidence>
<dbReference type="GeneID" id="56029658"/>
<keyword evidence="7" id="KW-1185">Reference proteome</keyword>
<evidence type="ECO:0000256" key="3">
    <source>
        <dbReference type="ARBA" id="ARBA00022833"/>
    </source>
</evidence>
<feature type="binding site" evidence="4">
    <location>
        <position position="311"/>
    </location>
    <ligand>
        <name>substrate</name>
    </ligand>
</feature>
<keyword evidence="1 4" id="KW-0479">Metal-binding</keyword>
<dbReference type="GO" id="GO:0046872">
    <property type="term" value="F:metal ion binding"/>
    <property type="evidence" value="ECO:0007669"/>
    <property type="project" value="UniProtKB-KW"/>
</dbReference>
<comment type="caution">
    <text evidence="4">Lacks conserved residue(s) required for the propagation of feature annotation.</text>
</comment>
<feature type="binding site" evidence="4">
    <location>
        <position position="76"/>
    </location>
    <ligand>
        <name>Zn(2+)</name>
        <dbReference type="ChEBI" id="CHEBI:29105"/>
    </ligand>
</feature>
<dbReference type="Proteomes" id="UP000509750">
    <property type="component" value="Chromosome"/>
</dbReference>
<dbReference type="InterPro" id="IPR050287">
    <property type="entry name" value="MTA/SAH_deaminase"/>
</dbReference>
<comment type="catalytic activity">
    <reaction evidence="4">
        <text>S-adenosyl-L-homocysteine + H2O + H(+) = S-inosyl-L-homocysteine + NH4(+)</text>
        <dbReference type="Rhea" id="RHEA:20716"/>
        <dbReference type="ChEBI" id="CHEBI:15377"/>
        <dbReference type="ChEBI" id="CHEBI:15378"/>
        <dbReference type="ChEBI" id="CHEBI:28938"/>
        <dbReference type="ChEBI" id="CHEBI:57856"/>
        <dbReference type="ChEBI" id="CHEBI:57985"/>
        <dbReference type="EC" id="3.5.4.28"/>
    </reaction>
</comment>
<dbReference type="SUPFAM" id="SSF51338">
    <property type="entry name" value="Composite domain of metallo-dependent hydrolases"/>
    <property type="match status" value="2"/>
</dbReference>
<feature type="binding site" evidence="4">
    <location>
        <position position="74"/>
    </location>
    <ligand>
        <name>Zn(2+)</name>
        <dbReference type="ChEBI" id="CHEBI:29105"/>
    </ligand>
</feature>
<proteinExistence type="inferred from homology"/>
<dbReference type="OrthoDB" id="372084at2157"/>
<dbReference type="GO" id="GO:0050270">
    <property type="term" value="F:S-adenosylhomocysteine deaminase activity"/>
    <property type="evidence" value="ECO:0007669"/>
    <property type="project" value="UniProtKB-UniRule"/>
</dbReference>
<dbReference type="InterPro" id="IPR011059">
    <property type="entry name" value="Metal-dep_hydrolase_composite"/>
</dbReference>
<feature type="binding site" evidence="4">
    <location>
        <position position="311"/>
    </location>
    <ligand>
        <name>Zn(2+)</name>
        <dbReference type="ChEBI" id="CHEBI:29105"/>
    </ligand>
</feature>
<reference evidence="6 7" key="1">
    <citation type="submission" date="2020-07" db="EMBL/GenBank/DDBJ databases">
        <title>Gai3-2, isolated from salt lake.</title>
        <authorList>
            <person name="Cui H."/>
            <person name="Shi X."/>
        </authorList>
    </citation>
    <scope>NUCLEOTIDE SEQUENCE [LARGE SCALE GENOMIC DNA]</scope>
    <source>
        <strain evidence="6 7">Gai3-2</strain>
    </source>
</reference>
<dbReference type="Pfam" id="PF01979">
    <property type="entry name" value="Amidohydro_1"/>
    <property type="match status" value="1"/>
</dbReference>
<dbReference type="EMBL" id="CP058529">
    <property type="protein sequence ID" value="QLG28306.1"/>
    <property type="molecule type" value="Genomic_DNA"/>
</dbReference>
<dbReference type="KEGG" id="halg:HUG10_12455"/>
<accession>A0A7D5GCK7</accession>
<feature type="domain" description="Amidohydrolase-related" evidence="5">
    <location>
        <begin position="65"/>
        <end position="412"/>
    </location>
</feature>
<feature type="binding site" evidence="4">
    <location>
        <position position="223"/>
    </location>
    <ligand>
        <name>Zn(2+)</name>
        <dbReference type="ChEBI" id="CHEBI:29105"/>
    </ligand>
</feature>
<dbReference type="InterPro" id="IPR006680">
    <property type="entry name" value="Amidohydro-rel"/>
</dbReference>
<organism evidence="6 7">
    <name type="scientific">Halorarum halophilum</name>
    <dbReference type="NCBI Taxonomy" id="2743090"/>
    <lineage>
        <taxon>Archaea</taxon>
        <taxon>Methanobacteriati</taxon>
        <taxon>Methanobacteriota</taxon>
        <taxon>Stenosarchaea group</taxon>
        <taxon>Halobacteria</taxon>
        <taxon>Halobacteriales</taxon>
        <taxon>Haloferacaceae</taxon>
        <taxon>Halorarum</taxon>
    </lineage>
</organism>
<dbReference type="PANTHER" id="PTHR43794">
    <property type="entry name" value="AMINOHYDROLASE SSNA-RELATED"/>
    <property type="match status" value="1"/>
</dbReference>
<dbReference type="EC" id="3.5.4.28" evidence="4"/>
<dbReference type="GO" id="GO:0090614">
    <property type="term" value="F:5'-methylthioadenosine deaminase activity"/>
    <property type="evidence" value="ECO:0007669"/>
    <property type="project" value="UniProtKB-UniRule"/>
</dbReference>
<name>A0A7D5GCK7_9EURY</name>
<keyword evidence="3 4" id="KW-0862">Zinc</keyword>